<dbReference type="SUPFAM" id="SSF69279">
    <property type="entry name" value="Phage tail proteins"/>
    <property type="match status" value="1"/>
</dbReference>
<dbReference type="PANTHER" id="PTHR35862">
    <property type="entry name" value="FELS-2 PROPHAGE PROTEIN"/>
    <property type="match status" value="1"/>
</dbReference>
<accession>A0A1I1UNJ9</accession>
<evidence type="ECO:0000313" key="2">
    <source>
        <dbReference type="Proteomes" id="UP000198862"/>
    </source>
</evidence>
<dbReference type="InterPro" id="IPR052726">
    <property type="entry name" value="Phage_Baseplate_Hub"/>
</dbReference>
<keyword evidence="2" id="KW-1185">Reference proteome</keyword>
<proteinExistence type="predicted"/>
<dbReference type="AlphaFoldDB" id="A0A1I1UNJ9"/>
<dbReference type="EMBL" id="FOLO01000093">
    <property type="protein sequence ID" value="SFD72401.1"/>
    <property type="molecule type" value="Genomic_DNA"/>
</dbReference>
<dbReference type="Proteomes" id="UP000198862">
    <property type="component" value="Unassembled WGS sequence"/>
</dbReference>
<dbReference type="RefSeq" id="WP_091991764.1">
    <property type="nucleotide sequence ID" value="NZ_FOLO01000093.1"/>
</dbReference>
<dbReference type="STRING" id="1123010.SAMN02745724_05291"/>
<sequence>MNPIFRVLANNTDITQTIQGRLISLTITDEAGIQADTASIILDDRDNVLEIPEKGAKLEIYLGYKETTLTKMGLYTVDEIVCSGSPDTMKISCKAADMRTSLKVKKSRSWNQITLGDIVQSIAGEHNLQPGISQELAAVQIKHLDQTNESDLHLLTRLAKEHGAVAKPANGYMLFVTKGDAKAATGQTLSAITIDKSHTTNWQVTMADRGKYQSTVARWHDTNTGERVSVTMGDDKPAFTLRHIYPDESAAQTAAIAKLEALKRGQAFGSVSLPIANLDAMAEGKATLKNFRAGVSGQWTITRVEFKLNNNGLSSFLEFEVPK</sequence>
<organism evidence="1 2">
    <name type="scientific">Pseudoalteromonas denitrificans DSM 6059</name>
    <dbReference type="NCBI Taxonomy" id="1123010"/>
    <lineage>
        <taxon>Bacteria</taxon>
        <taxon>Pseudomonadati</taxon>
        <taxon>Pseudomonadota</taxon>
        <taxon>Gammaproteobacteria</taxon>
        <taxon>Alteromonadales</taxon>
        <taxon>Pseudoalteromonadaceae</taxon>
        <taxon>Pseudoalteromonas</taxon>
    </lineage>
</organism>
<gene>
    <name evidence="1" type="ORF">SAMN02745724_05291</name>
</gene>
<dbReference type="OrthoDB" id="4070623at2"/>
<dbReference type="Pfam" id="PF05954">
    <property type="entry name" value="Phage_GPD"/>
    <property type="match status" value="1"/>
</dbReference>
<evidence type="ECO:0000313" key="1">
    <source>
        <dbReference type="EMBL" id="SFD72401.1"/>
    </source>
</evidence>
<evidence type="ECO:0008006" key="3">
    <source>
        <dbReference type="Google" id="ProtNLM"/>
    </source>
</evidence>
<protein>
    <recommendedName>
        <fullName evidence="3">Phage protein D</fullName>
    </recommendedName>
</protein>
<dbReference type="PANTHER" id="PTHR35862:SF3">
    <property type="entry name" value="FELS-2 PROPHAGE PROTEIN"/>
    <property type="match status" value="1"/>
</dbReference>
<reference evidence="1 2" key="1">
    <citation type="submission" date="2016-10" db="EMBL/GenBank/DDBJ databases">
        <authorList>
            <person name="de Groot N.N."/>
        </authorList>
    </citation>
    <scope>NUCLEOTIDE SEQUENCE [LARGE SCALE GENOMIC DNA]</scope>
    <source>
        <strain evidence="1 2">DSM 6059</strain>
    </source>
</reference>
<name>A0A1I1UNJ9_9GAMM</name>